<feature type="domain" description="FAD/NAD(P)-binding" evidence="5">
    <location>
        <begin position="1"/>
        <end position="289"/>
    </location>
</feature>
<name>A0A1R4H9X8_9GAMM</name>
<evidence type="ECO:0000256" key="4">
    <source>
        <dbReference type="ARBA" id="ARBA00022827"/>
    </source>
</evidence>
<dbReference type="RefSeq" id="WP_087143668.1">
    <property type="nucleotide sequence ID" value="NZ_FUKI01000113.1"/>
</dbReference>
<sequence length="343" mass="37714">MHIVIIGSGIAGVSFAEKCLALKASTPNSTIAINITLVTHEHDGYYSRPLLSRGFTKTDIENTIILKKFDKIRDSGINVLSGAEVTAIDRHSKTIALDSVQERTLHYDILVLAQGSEAFIPPPYQPFKKLFFCLNSLVDLKAIRAFRHTLVNQNRKPHWAIIGGGLIGCELASDLAVAGDNVTVFHAVERLMERQLVVEDSALLLNVLHKSGVTVLFNQNIQAISQQAEKVAIQTDVFTEFDGLIVACGFKPRTDLAKQAGLNVGRGIKVNTFLQTNDDSIFALGDCAELPNGKLYAYILPIRSQATWLASFILQQEHTPWTAPVFTSKAKVHGFEAVYPYNV</sequence>
<organism evidence="6 7">
    <name type="scientific">Crenothrix polyspora</name>
    <dbReference type="NCBI Taxonomy" id="360316"/>
    <lineage>
        <taxon>Bacteria</taxon>
        <taxon>Pseudomonadati</taxon>
        <taxon>Pseudomonadota</taxon>
        <taxon>Gammaproteobacteria</taxon>
        <taxon>Methylococcales</taxon>
        <taxon>Crenotrichaceae</taxon>
        <taxon>Crenothrix</taxon>
    </lineage>
</organism>
<evidence type="ECO:0000313" key="7">
    <source>
        <dbReference type="Proteomes" id="UP000195667"/>
    </source>
</evidence>
<evidence type="ECO:0000256" key="3">
    <source>
        <dbReference type="ARBA" id="ARBA00022630"/>
    </source>
</evidence>
<dbReference type="PANTHER" id="PTHR43429:SF3">
    <property type="entry name" value="NITRITE REDUCTASE [NAD(P)H]"/>
    <property type="match status" value="1"/>
</dbReference>
<evidence type="ECO:0000259" key="5">
    <source>
        <dbReference type="Pfam" id="PF07992"/>
    </source>
</evidence>
<accession>A0A1R4H9X8</accession>
<keyword evidence="6" id="KW-0560">Oxidoreductase</keyword>
<dbReference type="Proteomes" id="UP000195667">
    <property type="component" value="Unassembled WGS sequence"/>
</dbReference>
<dbReference type="InterPro" id="IPR050260">
    <property type="entry name" value="FAD-bd_OxRdtase"/>
</dbReference>
<comment type="similarity">
    <text evidence="2">Belongs to the FAD-dependent oxidoreductase family.</text>
</comment>
<comment type="cofactor">
    <cofactor evidence="1">
        <name>FAD</name>
        <dbReference type="ChEBI" id="CHEBI:57692"/>
    </cofactor>
</comment>
<evidence type="ECO:0000313" key="6">
    <source>
        <dbReference type="EMBL" id="SJM93064.1"/>
    </source>
</evidence>
<dbReference type="PRINTS" id="PR00411">
    <property type="entry name" value="PNDRDTASEI"/>
</dbReference>
<dbReference type="EC" id="1.18.1.1" evidence="6"/>
<keyword evidence="7" id="KW-1185">Reference proteome</keyword>
<keyword evidence="4" id="KW-0274">FAD</keyword>
<proteinExistence type="inferred from homology"/>
<dbReference type="Gene3D" id="3.50.50.60">
    <property type="entry name" value="FAD/NAD(P)-binding domain"/>
    <property type="match status" value="2"/>
</dbReference>
<dbReference type="Pfam" id="PF07992">
    <property type="entry name" value="Pyr_redox_2"/>
    <property type="match status" value="1"/>
</dbReference>
<dbReference type="PRINTS" id="PR00368">
    <property type="entry name" value="FADPNR"/>
</dbReference>
<dbReference type="InterPro" id="IPR036188">
    <property type="entry name" value="FAD/NAD-bd_sf"/>
</dbReference>
<keyword evidence="3" id="KW-0285">Flavoprotein</keyword>
<evidence type="ECO:0000256" key="2">
    <source>
        <dbReference type="ARBA" id="ARBA00006442"/>
    </source>
</evidence>
<dbReference type="AlphaFoldDB" id="A0A1R4H9X8"/>
<reference evidence="7" key="1">
    <citation type="submission" date="2017-02" db="EMBL/GenBank/DDBJ databases">
        <authorList>
            <person name="Daims H."/>
        </authorList>
    </citation>
    <scope>NUCLEOTIDE SEQUENCE [LARGE SCALE GENOMIC DNA]</scope>
</reference>
<dbReference type="GO" id="GO:0015044">
    <property type="term" value="F:rubredoxin-NAD+ reductase activity"/>
    <property type="evidence" value="ECO:0007669"/>
    <property type="project" value="UniProtKB-EC"/>
</dbReference>
<dbReference type="InterPro" id="IPR023753">
    <property type="entry name" value="FAD/NAD-binding_dom"/>
</dbReference>
<dbReference type="PANTHER" id="PTHR43429">
    <property type="entry name" value="PYRIDINE NUCLEOTIDE-DISULFIDE OXIDOREDUCTASE DOMAIN-CONTAINING"/>
    <property type="match status" value="1"/>
</dbReference>
<protein>
    <submittedName>
        <fullName evidence="6">Rubredoxin--NAD(+) reductase</fullName>
        <ecNumber evidence="6">1.18.1.1</ecNumber>
    </submittedName>
</protein>
<evidence type="ECO:0000256" key="1">
    <source>
        <dbReference type="ARBA" id="ARBA00001974"/>
    </source>
</evidence>
<dbReference type="OrthoDB" id="9808980at2"/>
<gene>
    <name evidence="6" type="ORF">CRENPOLYSF1_380011</name>
</gene>
<dbReference type="SUPFAM" id="SSF51905">
    <property type="entry name" value="FAD/NAD(P)-binding domain"/>
    <property type="match status" value="1"/>
</dbReference>
<dbReference type="EMBL" id="FUKI01000113">
    <property type="protein sequence ID" value="SJM93064.1"/>
    <property type="molecule type" value="Genomic_DNA"/>
</dbReference>